<evidence type="ECO:0000256" key="1">
    <source>
        <dbReference type="SAM" id="MobiDB-lite"/>
    </source>
</evidence>
<dbReference type="EMBL" id="JADFTS010000002">
    <property type="protein sequence ID" value="KAF9621531.1"/>
    <property type="molecule type" value="Genomic_DNA"/>
</dbReference>
<dbReference type="Proteomes" id="UP000631114">
    <property type="component" value="Unassembled WGS sequence"/>
</dbReference>
<name>A0A835IPR4_9MAGN</name>
<gene>
    <name evidence="3" type="ORF">IFM89_022549</name>
</gene>
<proteinExistence type="predicted"/>
<feature type="region of interest" description="Disordered" evidence="1">
    <location>
        <begin position="1"/>
        <end position="52"/>
    </location>
</feature>
<comment type="caution">
    <text evidence="3">The sequence shown here is derived from an EMBL/GenBank/DDBJ whole genome shotgun (WGS) entry which is preliminary data.</text>
</comment>
<reference evidence="3 4" key="1">
    <citation type="submission" date="2020-10" db="EMBL/GenBank/DDBJ databases">
        <title>The Coptis chinensis genome and diversification of protoberbering-type alkaloids.</title>
        <authorList>
            <person name="Wang B."/>
            <person name="Shu S."/>
            <person name="Song C."/>
            <person name="Liu Y."/>
        </authorList>
    </citation>
    <scope>NUCLEOTIDE SEQUENCE [LARGE SCALE GENOMIC DNA]</scope>
    <source>
        <strain evidence="3">HL-2020</strain>
        <tissue evidence="3">Leaf</tissue>
    </source>
</reference>
<keyword evidence="2" id="KW-1133">Transmembrane helix</keyword>
<dbReference type="Pfam" id="PF11255">
    <property type="entry name" value="DUF3054"/>
    <property type="match status" value="1"/>
</dbReference>
<dbReference type="OrthoDB" id="2015146at2759"/>
<evidence type="ECO:0000256" key="2">
    <source>
        <dbReference type="SAM" id="Phobius"/>
    </source>
</evidence>
<keyword evidence="2" id="KW-0472">Membrane</keyword>
<evidence type="ECO:0000313" key="3">
    <source>
        <dbReference type="EMBL" id="KAF9621531.1"/>
    </source>
</evidence>
<dbReference type="PANTHER" id="PTHR35283:SF3">
    <property type="entry name" value="T12C22.21 PROTEIN"/>
    <property type="match status" value="1"/>
</dbReference>
<evidence type="ECO:0000313" key="4">
    <source>
        <dbReference type="Proteomes" id="UP000631114"/>
    </source>
</evidence>
<keyword evidence="4" id="KW-1185">Reference proteome</keyword>
<organism evidence="3 4">
    <name type="scientific">Coptis chinensis</name>
    <dbReference type="NCBI Taxonomy" id="261450"/>
    <lineage>
        <taxon>Eukaryota</taxon>
        <taxon>Viridiplantae</taxon>
        <taxon>Streptophyta</taxon>
        <taxon>Embryophyta</taxon>
        <taxon>Tracheophyta</taxon>
        <taxon>Spermatophyta</taxon>
        <taxon>Magnoliopsida</taxon>
        <taxon>Ranunculales</taxon>
        <taxon>Ranunculaceae</taxon>
        <taxon>Coptidoideae</taxon>
        <taxon>Coptis</taxon>
    </lineage>
</organism>
<feature type="transmembrane region" description="Helical" evidence="2">
    <location>
        <begin position="191"/>
        <end position="215"/>
    </location>
</feature>
<dbReference type="InterPro" id="IPR021414">
    <property type="entry name" value="DUF3054"/>
</dbReference>
<sequence>MSKETKQMLEELPTEHYPQNDAHTPHLLNSSNSNPRKPLFSNKPKPKFISRHPIKSPNLTLVANAVDSRPDSSSPPFNEDETVFVGDDRVPLEGVIQFDKPDFSEKINKWGRVALLSGGDVMALLLFSAIGRLSHGMVLSAYFLGGYGSDGTGMEGVSKAVTTAAKSWGVGIPLGLIIRGATSGHIPPVKFVLVTMGATAVLLIGWRALLFTALLKDKGKKNDTYKSGSPFELFEYEGGDDLPILHQAFTQVFFVRLWDINSCCSKSIFRLAFVPVGHESQKMYFVYVRHDRFDYKLPAKFHSMIIQLKFTQVLYQRSVGFRPDARLLDSPDVVI</sequence>
<dbReference type="AlphaFoldDB" id="A0A835IPR4"/>
<protein>
    <submittedName>
        <fullName evidence="3">Uncharacterized protein</fullName>
    </submittedName>
</protein>
<accession>A0A835IPR4</accession>
<feature type="transmembrane region" description="Helical" evidence="2">
    <location>
        <begin position="113"/>
        <end position="133"/>
    </location>
</feature>
<dbReference type="PANTHER" id="PTHR35283">
    <property type="entry name" value="T12C22.21 PROTEIN"/>
    <property type="match status" value="1"/>
</dbReference>
<keyword evidence="2" id="KW-0812">Transmembrane</keyword>